<name>A0A1D1Z3B8_9ARAE</name>
<dbReference type="SUPFAM" id="SSF88798">
    <property type="entry name" value="N-terminal, heterodimerisation domain of RBP7 (RpoE)"/>
    <property type="match status" value="1"/>
</dbReference>
<protein>
    <recommendedName>
        <fullName evidence="6">DNA-directed RNA polymerase subunit</fullName>
    </recommendedName>
</protein>
<sequence>MFCLSLIEHDLRLPPHLLGLPLHKAIRGEIERLFLDKVISNLGLCVSVYDIRSIEGGFILPGDGASTYKVVFRLVMFRPFIGEVLIGKTETSDESGLKISLGFFNDIHIPAHLLQQPNKRGEDGIWLWQYTDESLSLDLDEEIRFRVNDVRYPPIPVRQEENAKPFAPMEIIGDIRGDGLGLLSWWED</sequence>
<evidence type="ECO:0000256" key="4">
    <source>
        <dbReference type="ARBA" id="ARBA00023163"/>
    </source>
</evidence>
<gene>
    <name evidence="9" type="primary">POLR3H_2</name>
    <name evidence="9" type="ORF">g.37078</name>
</gene>
<dbReference type="AlphaFoldDB" id="A0A1D1Z3B8"/>
<organism evidence="9">
    <name type="scientific">Anthurium amnicola</name>
    <dbReference type="NCBI Taxonomy" id="1678845"/>
    <lineage>
        <taxon>Eukaryota</taxon>
        <taxon>Viridiplantae</taxon>
        <taxon>Streptophyta</taxon>
        <taxon>Embryophyta</taxon>
        <taxon>Tracheophyta</taxon>
        <taxon>Spermatophyta</taxon>
        <taxon>Magnoliopsida</taxon>
        <taxon>Liliopsida</taxon>
        <taxon>Araceae</taxon>
        <taxon>Pothoideae</taxon>
        <taxon>Potheae</taxon>
        <taxon>Anthurium</taxon>
    </lineage>
</organism>
<feature type="domain" description="RNA polymerase Rpb7-like N-terminal" evidence="7">
    <location>
        <begin position="8"/>
        <end position="64"/>
    </location>
</feature>
<keyword evidence="4 6" id="KW-0804">Transcription</keyword>
<evidence type="ECO:0000256" key="6">
    <source>
        <dbReference type="RuleBase" id="RU369086"/>
    </source>
</evidence>
<keyword evidence="5 6" id="KW-0539">Nucleus</keyword>
<evidence type="ECO:0000313" key="9">
    <source>
        <dbReference type="EMBL" id="JAT61400.1"/>
    </source>
</evidence>
<proteinExistence type="inferred from homology"/>
<evidence type="ECO:0000256" key="1">
    <source>
        <dbReference type="ARBA" id="ARBA00004123"/>
    </source>
</evidence>
<dbReference type="PANTHER" id="PTHR12709:SF1">
    <property type="entry name" value="DNA-DIRECTED RNA POLYMERASE III SUBUNIT RPC8"/>
    <property type="match status" value="1"/>
</dbReference>
<evidence type="ECO:0000259" key="7">
    <source>
        <dbReference type="Pfam" id="PF03876"/>
    </source>
</evidence>
<evidence type="ECO:0000256" key="5">
    <source>
        <dbReference type="ARBA" id="ARBA00023242"/>
    </source>
</evidence>
<keyword evidence="3 6" id="KW-0240">DNA-directed RNA polymerase</keyword>
<dbReference type="InterPro" id="IPR045113">
    <property type="entry name" value="Rpb7-like"/>
</dbReference>
<dbReference type="InterPro" id="IPR005576">
    <property type="entry name" value="Rpb7-like_N"/>
</dbReference>
<dbReference type="GO" id="GO:0005666">
    <property type="term" value="C:RNA polymerase III complex"/>
    <property type="evidence" value="ECO:0007669"/>
    <property type="project" value="TreeGrafter"/>
</dbReference>
<evidence type="ECO:0000256" key="2">
    <source>
        <dbReference type="ARBA" id="ARBA00009307"/>
    </source>
</evidence>
<evidence type="ECO:0000256" key="3">
    <source>
        <dbReference type="ARBA" id="ARBA00022478"/>
    </source>
</evidence>
<reference evidence="9" key="1">
    <citation type="submission" date="2015-07" db="EMBL/GenBank/DDBJ databases">
        <title>Transcriptome Assembly of Anthurium amnicola.</title>
        <authorList>
            <person name="Suzuki J."/>
        </authorList>
    </citation>
    <scope>NUCLEOTIDE SEQUENCE</scope>
</reference>
<accession>A0A1D1Z3B8</accession>
<dbReference type="PANTHER" id="PTHR12709">
    <property type="entry name" value="DNA-DIRECTED RNA POLYMERASE II, III"/>
    <property type="match status" value="1"/>
</dbReference>
<evidence type="ECO:0000259" key="8">
    <source>
        <dbReference type="Pfam" id="PF08292"/>
    </source>
</evidence>
<feature type="domain" description="RNA polymerase III subunit Rpc25" evidence="8">
    <location>
        <begin position="83"/>
        <end position="186"/>
    </location>
</feature>
<dbReference type="InterPro" id="IPR036898">
    <property type="entry name" value="RNA_pol_Rpb7-like_N_sf"/>
</dbReference>
<comment type="function">
    <text evidence="6">DNA-dependent RNA polymerase which catalyzes the transcription of DNA into RNA using the four ribonucleoside triphosphates as substrates.</text>
</comment>
<dbReference type="InterPro" id="IPR013238">
    <property type="entry name" value="RNA_pol_III_Rbc25"/>
</dbReference>
<dbReference type="GO" id="GO:0006384">
    <property type="term" value="P:transcription initiation at RNA polymerase III promoter"/>
    <property type="evidence" value="ECO:0007669"/>
    <property type="project" value="TreeGrafter"/>
</dbReference>
<dbReference type="Gene3D" id="3.30.1490.120">
    <property type="entry name" value="RNA polymerase Rpb7-like, N-terminal domain"/>
    <property type="match status" value="1"/>
</dbReference>
<comment type="subcellular location">
    <subcellularLocation>
        <location evidence="1 6">Nucleus</location>
    </subcellularLocation>
</comment>
<dbReference type="InterPro" id="IPR012340">
    <property type="entry name" value="NA-bd_OB-fold"/>
</dbReference>
<dbReference type="Gene3D" id="2.40.50.140">
    <property type="entry name" value="Nucleic acid-binding proteins"/>
    <property type="match status" value="1"/>
</dbReference>
<dbReference type="Pfam" id="PF03876">
    <property type="entry name" value="SHS2_Rpb7-N"/>
    <property type="match status" value="1"/>
</dbReference>
<dbReference type="Pfam" id="PF08292">
    <property type="entry name" value="RNA_pol_Rbc25"/>
    <property type="match status" value="1"/>
</dbReference>
<dbReference type="EMBL" id="GDJX01006536">
    <property type="protein sequence ID" value="JAT61400.1"/>
    <property type="molecule type" value="Transcribed_RNA"/>
</dbReference>
<dbReference type="FunFam" id="3.30.1490.120:FF:000002">
    <property type="entry name" value="DNA-directed RNA polymerase III subunit RPC8"/>
    <property type="match status" value="1"/>
</dbReference>
<comment type="similarity">
    <text evidence="2">Belongs to the eukaryotic RPB7/RPC8 RNA polymerase subunit family.</text>
</comment>
<dbReference type="SUPFAM" id="SSF50249">
    <property type="entry name" value="Nucleic acid-binding proteins"/>
    <property type="match status" value="1"/>
</dbReference>